<dbReference type="AlphaFoldDB" id="K0RCJ4"/>
<feature type="compositionally biased region" description="Basic residues" evidence="1">
    <location>
        <begin position="67"/>
        <end position="77"/>
    </location>
</feature>
<evidence type="ECO:0000313" key="2">
    <source>
        <dbReference type="EMBL" id="EJK51458.1"/>
    </source>
</evidence>
<name>K0RCJ4_THAOC</name>
<proteinExistence type="predicted"/>
<keyword evidence="3" id="KW-1185">Reference proteome</keyword>
<feature type="region of interest" description="Disordered" evidence="1">
    <location>
        <begin position="56"/>
        <end position="82"/>
    </location>
</feature>
<dbReference type="EMBL" id="AGNL01041593">
    <property type="protein sequence ID" value="EJK51458.1"/>
    <property type="molecule type" value="Genomic_DNA"/>
</dbReference>
<evidence type="ECO:0000256" key="1">
    <source>
        <dbReference type="SAM" id="MobiDB-lite"/>
    </source>
</evidence>
<accession>K0RCJ4</accession>
<dbReference type="Proteomes" id="UP000266841">
    <property type="component" value="Unassembled WGS sequence"/>
</dbReference>
<sequence length="151" mass="16815">RAREGWTRRFAPLSPPATYFMMLPSQHTPPPRVPLLRPERAAVKDCAFVPGAACPAETSRCSDGRPARRGSRPRRAKIVQPPPSAPVALRLLRLRAPTAQFLYVDFPSCQSPFLIPFRSVDCRIARCRKAIGREGLRRPKSPPSGVLEPPR</sequence>
<reference evidence="2 3" key="1">
    <citation type="journal article" date="2012" name="Genome Biol.">
        <title>Genome and low-iron response of an oceanic diatom adapted to chronic iron limitation.</title>
        <authorList>
            <person name="Lommer M."/>
            <person name="Specht M."/>
            <person name="Roy A.S."/>
            <person name="Kraemer L."/>
            <person name="Andreson R."/>
            <person name="Gutowska M.A."/>
            <person name="Wolf J."/>
            <person name="Bergner S.V."/>
            <person name="Schilhabel M.B."/>
            <person name="Klostermeier U.C."/>
            <person name="Beiko R.G."/>
            <person name="Rosenstiel P."/>
            <person name="Hippler M."/>
            <person name="Laroche J."/>
        </authorList>
    </citation>
    <scope>NUCLEOTIDE SEQUENCE [LARGE SCALE GENOMIC DNA]</scope>
    <source>
        <strain evidence="2 3">CCMP1005</strain>
    </source>
</reference>
<protein>
    <submittedName>
        <fullName evidence="2">Uncharacterized protein</fullName>
    </submittedName>
</protein>
<evidence type="ECO:0000313" key="3">
    <source>
        <dbReference type="Proteomes" id="UP000266841"/>
    </source>
</evidence>
<feature type="non-terminal residue" evidence="2">
    <location>
        <position position="1"/>
    </location>
</feature>
<gene>
    <name evidence="2" type="ORF">THAOC_29366</name>
</gene>
<organism evidence="2 3">
    <name type="scientific">Thalassiosira oceanica</name>
    <name type="common">Marine diatom</name>
    <dbReference type="NCBI Taxonomy" id="159749"/>
    <lineage>
        <taxon>Eukaryota</taxon>
        <taxon>Sar</taxon>
        <taxon>Stramenopiles</taxon>
        <taxon>Ochrophyta</taxon>
        <taxon>Bacillariophyta</taxon>
        <taxon>Coscinodiscophyceae</taxon>
        <taxon>Thalassiosirophycidae</taxon>
        <taxon>Thalassiosirales</taxon>
        <taxon>Thalassiosiraceae</taxon>
        <taxon>Thalassiosira</taxon>
    </lineage>
</organism>
<comment type="caution">
    <text evidence="2">The sequence shown here is derived from an EMBL/GenBank/DDBJ whole genome shotgun (WGS) entry which is preliminary data.</text>
</comment>